<protein>
    <recommendedName>
        <fullName evidence="4 7">Trehalase</fullName>
        <ecNumber evidence="3 7">3.2.1.28</ecNumber>
    </recommendedName>
    <alternativeName>
        <fullName evidence="7">Alpha-trehalose glucohydrolase</fullName>
    </alternativeName>
</protein>
<keyword evidence="6 7" id="KW-0326">Glycosidase</keyword>
<dbReference type="InterPro" id="IPR018232">
    <property type="entry name" value="Glyco_hydro_37_CS"/>
</dbReference>
<dbReference type="InterPro" id="IPR012341">
    <property type="entry name" value="6hp_glycosidase-like_sf"/>
</dbReference>
<dbReference type="GO" id="GO:0004555">
    <property type="term" value="F:alpha,alpha-trehalase activity"/>
    <property type="evidence" value="ECO:0007669"/>
    <property type="project" value="UniProtKB-EC"/>
</dbReference>
<keyword evidence="10" id="KW-1185">Reference proteome</keyword>
<dbReference type="PROSITE" id="PS00928">
    <property type="entry name" value="TREHALASE_2"/>
    <property type="match status" value="1"/>
</dbReference>
<dbReference type="Pfam" id="PF01204">
    <property type="entry name" value="Trehalase"/>
    <property type="match status" value="1"/>
</dbReference>
<gene>
    <name evidence="9" type="ORF">ILUMI_07642</name>
</gene>
<dbReference type="OrthoDB" id="3542292at2759"/>
<evidence type="ECO:0000256" key="1">
    <source>
        <dbReference type="ARBA" id="ARBA00001576"/>
    </source>
</evidence>
<dbReference type="InterPro" id="IPR001661">
    <property type="entry name" value="Glyco_hydro_37"/>
</dbReference>
<dbReference type="PRINTS" id="PR00744">
    <property type="entry name" value="GLHYDRLASE37"/>
</dbReference>
<comment type="caution">
    <text evidence="9">The sequence shown here is derived from an EMBL/GenBank/DDBJ whole genome shotgun (WGS) entry which is preliminary data.</text>
</comment>
<dbReference type="EC" id="3.2.1.28" evidence="3 7"/>
<feature type="signal peptide" evidence="8">
    <location>
        <begin position="1"/>
        <end position="21"/>
    </location>
</feature>
<dbReference type="EMBL" id="VTPC01003426">
    <property type="protein sequence ID" value="KAF2898532.1"/>
    <property type="molecule type" value="Genomic_DNA"/>
</dbReference>
<sequence>MLLLISFTSLLISAFLTFSNCETIPKSCESPIYCYGEILDRVQLAKLFEDGKIFVDLKMKYSVVTTQNNFKKLPNYPNPSKITLKTFVNDNFEEGDELRNWTLPDFNESPDFVKKIENEEVKKFTKELISIWPQLGKHVKKEVSENSDQYSLIPVPNGFIVPGGRFREYYYWDSYWIIDGLLINEMTTTAQGMIDNFISLVQRFGFVPNGGRVYYLQRSQPPLLTPMAYLYYKQTRNTTWLEANIDMLAKELLYWVNQTITIQKNFRTYTMAHYNAVSEGPRPESYREDVETANAYVNKSQKQELYVDLKSGAESGWDFSGRWIFDDNGGNQGPLSKIQTRRVVPVDLNAFLCGAFRDISELYNDIKKPKESAYWKDNYNQMKKAINDILWDETDGIWYDYDIKLDRHRRLFYPSGVTPLWSKCFDAEKGQELGKRVVEYFKKLGILEYLGGIPASDDNTNEQWDFPNAWPPLQDIVVRGFENSGYPLAQEEAKILAERWIKSNMIGYEEKGVMYEKYHAEMPGKYGQGGEYKVQSGFGWSNGVALRFIYDYYTVESKDNHSYQIKGCSLLFWSLIVILKVII</sequence>
<dbReference type="PANTHER" id="PTHR23403">
    <property type="entry name" value="TREHALASE"/>
    <property type="match status" value="1"/>
</dbReference>
<evidence type="ECO:0000313" key="9">
    <source>
        <dbReference type="EMBL" id="KAF2898532.1"/>
    </source>
</evidence>
<evidence type="ECO:0000256" key="3">
    <source>
        <dbReference type="ARBA" id="ARBA00012757"/>
    </source>
</evidence>
<dbReference type="InterPro" id="IPR008928">
    <property type="entry name" value="6-hairpin_glycosidase_sf"/>
</dbReference>
<keyword evidence="8" id="KW-0732">Signal</keyword>
<organism evidence="9 10">
    <name type="scientific">Ignelater luminosus</name>
    <name type="common">Cucubano</name>
    <name type="synonym">Pyrophorus luminosus</name>
    <dbReference type="NCBI Taxonomy" id="2038154"/>
    <lineage>
        <taxon>Eukaryota</taxon>
        <taxon>Metazoa</taxon>
        <taxon>Ecdysozoa</taxon>
        <taxon>Arthropoda</taxon>
        <taxon>Hexapoda</taxon>
        <taxon>Insecta</taxon>
        <taxon>Pterygota</taxon>
        <taxon>Neoptera</taxon>
        <taxon>Endopterygota</taxon>
        <taxon>Coleoptera</taxon>
        <taxon>Polyphaga</taxon>
        <taxon>Elateriformia</taxon>
        <taxon>Elateroidea</taxon>
        <taxon>Elateridae</taxon>
        <taxon>Agrypninae</taxon>
        <taxon>Pyrophorini</taxon>
        <taxon>Ignelater</taxon>
    </lineage>
</organism>
<keyword evidence="5 7" id="KW-0378">Hydrolase</keyword>
<dbReference type="PROSITE" id="PS00927">
    <property type="entry name" value="TREHALASE_1"/>
    <property type="match status" value="1"/>
</dbReference>
<accession>A0A8K0D7P1</accession>
<comment type="catalytic activity">
    <reaction evidence="1 7">
        <text>alpha,alpha-trehalose + H2O = alpha-D-glucose + beta-D-glucose</text>
        <dbReference type="Rhea" id="RHEA:32675"/>
        <dbReference type="ChEBI" id="CHEBI:15377"/>
        <dbReference type="ChEBI" id="CHEBI:15903"/>
        <dbReference type="ChEBI" id="CHEBI:16551"/>
        <dbReference type="ChEBI" id="CHEBI:17925"/>
        <dbReference type="EC" id="3.2.1.28"/>
    </reaction>
</comment>
<dbReference type="Gene3D" id="1.50.10.10">
    <property type="match status" value="1"/>
</dbReference>
<comment type="similarity">
    <text evidence="2 7">Belongs to the glycosyl hydrolase 37 family.</text>
</comment>
<reference evidence="9" key="1">
    <citation type="submission" date="2019-08" db="EMBL/GenBank/DDBJ databases">
        <title>The genome of the North American firefly Photinus pyralis.</title>
        <authorList>
            <consortium name="Photinus pyralis genome working group"/>
            <person name="Fallon T.R."/>
            <person name="Sander Lower S.E."/>
            <person name="Weng J.-K."/>
        </authorList>
    </citation>
    <scope>NUCLEOTIDE SEQUENCE</scope>
    <source>
        <strain evidence="9">TRF0915ILg1</strain>
        <tissue evidence="9">Whole body</tissue>
    </source>
</reference>
<evidence type="ECO:0000256" key="2">
    <source>
        <dbReference type="ARBA" id="ARBA00005615"/>
    </source>
</evidence>
<dbReference type="AlphaFoldDB" id="A0A8K0D7P1"/>
<dbReference type="Proteomes" id="UP000801492">
    <property type="component" value="Unassembled WGS sequence"/>
</dbReference>
<name>A0A8K0D7P1_IGNLU</name>
<dbReference type="PANTHER" id="PTHR23403:SF1">
    <property type="entry name" value="TREHALASE"/>
    <property type="match status" value="1"/>
</dbReference>
<evidence type="ECO:0000313" key="10">
    <source>
        <dbReference type="Proteomes" id="UP000801492"/>
    </source>
</evidence>
<proteinExistence type="inferred from homology"/>
<evidence type="ECO:0000256" key="4">
    <source>
        <dbReference type="ARBA" id="ARBA00019905"/>
    </source>
</evidence>
<feature type="chain" id="PRO_5035426705" description="Trehalase" evidence="8">
    <location>
        <begin position="22"/>
        <end position="583"/>
    </location>
</feature>
<dbReference type="GO" id="GO:0005993">
    <property type="term" value="P:trehalose catabolic process"/>
    <property type="evidence" value="ECO:0007669"/>
    <property type="project" value="TreeGrafter"/>
</dbReference>
<evidence type="ECO:0000256" key="6">
    <source>
        <dbReference type="ARBA" id="ARBA00023295"/>
    </source>
</evidence>
<dbReference type="SUPFAM" id="SSF48208">
    <property type="entry name" value="Six-hairpin glycosidases"/>
    <property type="match status" value="1"/>
</dbReference>
<evidence type="ECO:0000256" key="8">
    <source>
        <dbReference type="SAM" id="SignalP"/>
    </source>
</evidence>
<evidence type="ECO:0000256" key="5">
    <source>
        <dbReference type="ARBA" id="ARBA00022801"/>
    </source>
</evidence>
<evidence type="ECO:0000256" key="7">
    <source>
        <dbReference type="RuleBase" id="RU361180"/>
    </source>
</evidence>